<comment type="catalytic activity">
    <reaction evidence="4">
        <text>L-serine + acetyl-CoA = O-acetyl-L-serine + CoA</text>
        <dbReference type="Rhea" id="RHEA:24560"/>
        <dbReference type="ChEBI" id="CHEBI:33384"/>
        <dbReference type="ChEBI" id="CHEBI:57287"/>
        <dbReference type="ChEBI" id="CHEBI:57288"/>
        <dbReference type="ChEBI" id="CHEBI:58340"/>
        <dbReference type="EC" id="2.3.1.30"/>
    </reaction>
</comment>
<dbReference type="RefSeq" id="WP_269578445.1">
    <property type="nucleotide sequence ID" value="NZ_CP114588.1"/>
</dbReference>
<keyword evidence="2 4" id="KW-0808">Transferase</keyword>
<organism evidence="5 6">
    <name type="scientific">Salinivibrio kushneri</name>
    <dbReference type="NCBI Taxonomy" id="1908198"/>
    <lineage>
        <taxon>Bacteria</taxon>
        <taxon>Pseudomonadati</taxon>
        <taxon>Pseudomonadota</taxon>
        <taxon>Gammaproteobacteria</taxon>
        <taxon>Vibrionales</taxon>
        <taxon>Vibrionaceae</taxon>
        <taxon>Salinivibrio</taxon>
    </lineage>
</organism>
<dbReference type="GO" id="GO:0005737">
    <property type="term" value="C:cytoplasm"/>
    <property type="evidence" value="ECO:0007669"/>
    <property type="project" value="InterPro"/>
</dbReference>
<sequence length="170" mass="19076">MIKNKNDLVVYLKRDKEALGAKGLKSYFFNNIWRFQRALRKHEYHHNRKSLLRYYYKYKHNKLGEKLGFTIPINCFGKGLSIAHYGTICVNGKARIGDNCRIHVCVNIGASRENSNNVPKIGDNCYIGPGAKLYGAIEIGDNVSIGANSVVNKSFDSNVTIVGVPARVIK</sequence>
<dbReference type="Pfam" id="PF00132">
    <property type="entry name" value="Hexapep"/>
    <property type="match status" value="1"/>
</dbReference>
<dbReference type="InterPro" id="IPR011004">
    <property type="entry name" value="Trimer_LpxA-like_sf"/>
</dbReference>
<evidence type="ECO:0000256" key="3">
    <source>
        <dbReference type="ARBA" id="ARBA00023315"/>
    </source>
</evidence>
<dbReference type="EC" id="2.3.1.30" evidence="4"/>
<name>A0AA47LQM6_9GAMM</name>
<dbReference type="Gene3D" id="2.160.10.10">
    <property type="entry name" value="Hexapeptide repeat proteins"/>
    <property type="match status" value="1"/>
</dbReference>
<dbReference type="EMBL" id="CP114588">
    <property type="protein sequence ID" value="WBA07860.1"/>
    <property type="molecule type" value="Genomic_DNA"/>
</dbReference>
<dbReference type="InterPro" id="IPR005881">
    <property type="entry name" value="Ser_O-AcTrfase"/>
</dbReference>
<keyword evidence="3 4" id="KW-0012">Acyltransferase</keyword>
<comment type="similarity">
    <text evidence="1 4">Belongs to the transferase hexapeptide repeat family.</text>
</comment>
<dbReference type="InterPro" id="IPR001451">
    <property type="entry name" value="Hexapep"/>
</dbReference>
<evidence type="ECO:0000256" key="2">
    <source>
        <dbReference type="ARBA" id="ARBA00022679"/>
    </source>
</evidence>
<evidence type="ECO:0000256" key="4">
    <source>
        <dbReference type="PIRNR" id="PIRNR000441"/>
    </source>
</evidence>
<dbReference type="InterPro" id="IPR045304">
    <property type="entry name" value="LbH_SAT"/>
</dbReference>
<reference evidence="5" key="1">
    <citation type="submission" date="2022-09" db="EMBL/GenBank/DDBJ databases">
        <authorList>
            <person name="Li Z.-J."/>
        </authorList>
    </citation>
    <scope>NUCLEOTIDE SEQUENCE</scope>
    <source>
        <strain evidence="5">TGB11</strain>
    </source>
</reference>
<dbReference type="PANTHER" id="PTHR42811">
    <property type="entry name" value="SERINE ACETYLTRANSFERASE"/>
    <property type="match status" value="1"/>
</dbReference>
<dbReference type="PIRSF" id="PIRSF000441">
    <property type="entry name" value="CysE"/>
    <property type="match status" value="1"/>
</dbReference>
<evidence type="ECO:0000313" key="6">
    <source>
        <dbReference type="Proteomes" id="UP001164748"/>
    </source>
</evidence>
<dbReference type="GO" id="GO:0006535">
    <property type="term" value="P:cysteine biosynthetic process from serine"/>
    <property type="evidence" value="ECO:0007669"/>
    <property type="project" value="InterPro"/>
</dbReference>
<protein>
    <recommendedName>
        <fullName evidence="4">Serine acetyltransferase</fullName>
        <ecNumber evidence="4">2.3.1.30</ecNumber>
    </recommendedName>
</protein>
<gene>
    <name evidence="5" type="ORF">N8M53_08380</name>
</gene>
<dbReference type="CDD" id="cd03354">
    <property type="entry name" value="LbH_SAT"/>
    <property type="match status" value="1"/>
</dbReference>
<accession>A0AA47LQM6</accession>
<evidence type="ECO:0000313" key="5">
    <source>
        <dbReference type="EMBL" id="WBA07860.1"/>
    </source>
</evidence>
<dbReference type="Proteomes" id="UP001164748">
    <property type="component" value="Chromosome"/>
</dbReference>
<dbReference type="SUPFAM" id="SSF51161">
    <property type="entry name" value="Trimeric LpxA-like enzymes"/>
    <property type="match status" value="1"/>
</dbReference>
<dbReference type="AlphaFoldDB" id="A0AA47LQM6"/>
<dbReference type="GO" id="GO:0009001">
    <property type="term" value="F:serine O-acetyltransferase activity"/>
    <property type="evidence" value="ECO:0007669"/>
    <property type="project" value="UniProtKB-EC"/>
</dbReference>
<proteinExistence type="inferred from homology"/>
<evidence type="ECO:0000256" key="1">
    <source>
        <dbReference type="ARBA" id="ARBA00007274"/>
    </source>
</evidence>